<dbReference type="Pfam" id="PF13561">
    <property type="entry name" value="adh_short_C2"/>
    <property type="match status" value="1"/>
</dbReference>
<dbReference type="PRINTS" id="PR00081">
    <property type="entry name" value="GDHRDH"/>
</dbReference>
<organism evidence="4 5">
    <name type="scientific">Nonomuraea recticatena</name>
    <dbReference type="NCBI Taxonomy" id="46178"/>
    <lineage>
        <taxon>Bacteria</taxon>
        <taxon>Bacillati</taxon>
        <taxon>Actinomycetota</taxon>
        <taxon>Actinomycetes</taxon>
        <taxon>Streptosporangiales</taxon>
        <taxon>Streptosporangiaceae</taxon>
        <taxon>Nonomuraea</taxon>
    </lineage>
</organism>
<gene>
    <name evidence="4" type="ORF">GCM10010412_038920</name>
</gene>
<keyword evidence="5" id="KW-1185">Reference proteome</keyword>
<dbReference type="Proteomes" id="UP001501666">
    <property type="component" value="Unassembled WGS sequence"/>
</dbReference>
<evidence type="ECO:0000256" key="1">
    <source>
        <dbReference type="ARBA" id="ARBA00006484"/>
    </source>
</evidence>
<proteinExistence type="inferred from homology"/>
<dbReference type="RefSeq" id="WP_346148214.1">
    <property type="nucleotide sequence ID" value="NZ_BAAATE010000009.1"/>
</dbReference>
<dbReference type="InterPro" id="IPR002347">
    <property type="entry name" value="SDR_fam"/>
</dbReference>
<dbReference type="PROSITE" id="PS00061">
    <property type="entry name" value="ADH_SHORT"/>
    <property type="match status" value="1"/>
</dbReference>
<dbReference type="InterPro" id="IPR036291">
    <property type="entry name" value="NAD(P)-bd_dom_sf"/>
</dbReference>
<name>A0ABN3RYY1_9ACTN</name>
<keyword evidence="2" id="KW-0560">Oxidoreductase</keyword>
<dbReference type="InterPro" id="IPR057326">
    <property type="entry name" value="KR_dom"/>
</dbReference>
<dbReference type="Gene3D" id="3.40.50.720">
    <property type="entry name" value="NAD(P)-binding Rossmann-like Domain"/>
    <property type="match status" value="1"/>
</dbReference>
<dbReference type="EMBL" id="BAAATE010000009">
    <property type="protein sequence ID" value="GAA2663898.1"/>
    <property type="molecule type" value="Genomic_DNA"/>
</dbReference>
<evidence type="ECO:0000259" key="3">
    <source>
        <dbReference type="SMART" id="SM00822"/>
    </source>
</evidence>
<dbReference type="CDD" id="cd05233">
    <property type="entry name" value="SDR_c"/>
    <property type="match status" value="1"/>
</dbReference>
<dbReference type="SUPFAM" id="SSF51735">
    <property type="entry name" value="NAD(P)-binding Rossmann-fold domains"/>
    <property type="match status" value="1"/>
</dbReference>
<comment type="caution">
    <text evidence="4">The sequence shown here is derived from an EMBL/GenBank/DDBJ whole genome shotgun (WGS) entry which is preliminary data.</text>
</comment>
<sequence>MSEFEGKVALVTGGTLGIGKAVAERLAAGGASVIACGLEAGDGAPGVTEVAADVRDEGRMRELVELAETRHGGLDIVVTCAGVQRYGTVEDTPVEVWDEVLDINLKGVFLTCKAAVPALRRRGGGSIVLMSSVQAFASQTRVAAYTASKAALNGLTRAMALDHAQEGIRVNVVCPGSVDTPMLRWAADLWRGSLSQEEQVAQWGRTHPLGRVARPEEVAELVAFLAGPRSSFITGAEHRVDGGLLARNPAALPD</sequence>
<dbReference type="InterPro" id="IPR020904">
    <property type="entry name" value="Sc_DH/Rdtase_CS"/>
</dbReference>
<reference evidence="4 5" key="1">
    <citation type="journal article" date="2019" name="Int. J. Syst. Evol. Microbiol.">
        <title>The Global Catalogue of Microorganisms (GCM) 10K type strain sequencing project: providing services to taxonomists for standard genome sequencing and annotation.</title>
        <authorList>
            <consortium name="The Broad Institute Genomics Platform"/>
            <consortium name="The Broad Institute Genome Sequencing Center for Infectious Disease"/>
            <person name="Wu L."/>
            <person name="Ma J."/>
        </authorList>
    </citation>
    <scope>NUCLEOTIDE SEQUENCE [LARGE SCALE GENOMIC DNA]</scope>
    <source>
        <strain evidence="4 5">JCM 6835</strain>
    </source>
</reference>
<dbReference type="PANTHER" id="PTHR24321:SF14">
    <property type="entry name" value="SHORT-CHAIN TYPE DEHYDROGENASE_REDUCTASE BLR2146-RELATED"/>
    <property type="match status" value="1"/>
</dbReference>
<evidence type="ECO:0000256" key="2">
    <source>
        <dbReference type="ARBA" id="ARBA00023002"/>
    </source>
</evidence>
<protein>
    <submittedName>
        <fullName evidence="4">Glucose 1-dehydrogenase</fullName>
    </submittedName>
</protein>
<dbReference type="SMART" id="SM00822">
    <property type="entry name" value="PKS_KR"/>
    <property type="match status" value="1"/>
</dbReference>
<evidence type="ECO:0000313" key="4">
    <source>
        <dbReference type="EMBL" id="GAA2663898.1"/>
    </source>
</evidence>
<feature type="domain" description="Ketoreductase" evidence="3">
    <location>
        <begin position="7"/>
        <end position="193"/>
    </location>
</feature>
<evidence type="ECO:0000313" key="5">
    <source>
        <dbReference type="Proteomes" id="UP001501666"/>
    </source>
</evidence>
<dbReference type="PANTHER" id="PTHR24321">
    <property type="entry name" value="DEHYDROGENASES, SHORT CHAIN"/>
    <property type="match status" value="1"/>
</dbReference>
<dbReference type="PRINTS" id="PR00080">
    <property type="entry name" value="SDRFAMILY"/>
</dbReference>
<accession>A0ABN3RYY1</accession>
<comment type="similarity">
    <text evidence="1">Belongs to the short-chain dehydrogenases/reductases (SDR) family.</text>
</comment>